<dbReference type="FunFam" id="2.30.42.10:FF:000063">
    <property type="entry name" value="Peptidase, S41 family"/>
    <property type="match status" value="1"/>
</dbReference>
<reference evidence="8 9" key="1">
    <citation type="journal article" date="2020" name="Front. Microbiol.">
        <title>Genomic Analysis and Antimicrobial Resistance of Aliarcobacter cryaerophilus Strains From German Water Poultry.</title>
        <authorList>
            <person name="Muller E."/>
            <person name="Hotzel H."/>
            <person name="Ahlers C."/>
            <person name="Hanel I."/>
            <person name="Tomaso H."/>
            <person name="Abdel-Glil M.Y."/>
        </authorList>
    </citation>
    <scope>NUCLEOTIDE SEQUENCE [LARGE SCALE GENOMIC DNA]</scope>
    <source>
        <strain evidence="8 9">16CS1285-4</strain>
    </source>
</reference>
<sequence>MNKLLIATSIAFVLSQNIFAKEAPVENEQTRFESLSKLTKVIGTVEKYYVDDIKLQQIVDKALKGLMQELDAHSSYLDKKASKEMSIATSGEFGGLGITVGMRDGALTVISPIDDTPAFKAGVKSGDIILKINDTSTIGITLDEAVNMMRGEPKSDIKLTIVRKGDNKPLEIAMKRDIIKVQSVFAKKIEGENLLYLRISSFDTKVTNDLEKAIKENKDVKGIVLDLRNNPGGLLNQAIGVVDLFVKNGVIVSQKGRDANDEEKFEASKFGTKTDLPLVVLVNEGSASASEIVSGALQDHKRAILVGEKTFGKGSVQAVLPIDNEKTENIKLTIAKYYLPSGRTIQAEGVTPDIIASAGKVVQSEDNGLKIKEADLKKHLEGELNKVDDKLKAEEKAVKDETKKIISKDDLQNDNQLNTSLAVLKSLIIMNK</sequence>
<gene>
    <name evidence="8" type="ORF">HOO34_09555</name>
</gene>
<feature type="domain" description="PDZ" evidence="7">
    <location>
        <begin position="84"/>
        <end position="150"/>
    </location>
</feature>
<evidence type="ECO:0000313" key="9">
    <source>
        <dbReference type="Proteomes" id="UP000515842"/>
    </source>
</evidence>
<dbReference type="GO" id="GO:0030288">
    <property type="term" value="C:outer membrane-bounded periplasmic space"/>
    <property type="evidence" value="ECO:0007669"/>
    <property type="project" value="TreeGrafter"/>
</dbReference>
<keyword evidence="3 5" id="KW-0378">Hydrolase</keyword>
<protein>
    <submittedName>
        <fullName evidence="8">S41 family peptidase</fullName>
    </submittedName>
</protein>
<dbReference type="Proteomes" id="UP000515842">
    <property type="component" value="Chromosome"/>
</dbReference>
<dbReference type="InterPro" id="IPR001478">
    <property type="entry name" value="PDZ"/>
</dbReference>
<dbReference type="InterPro" id="IPR005151">
    <property type="entry name" value="Tail-specific_protease"/>
</dbReference>
<dbReference type="SMART" id="SM00228">
    <property type="entry name" value="PDZ"/>
    <property type="match status" value="1"/>
</dbReference>
<proteinExistence type="inferred from homology"/>
<evidence type="ECO:0000256" key="6">
    <source>
        <dbReference type="SAM" id="Coils"/>
    </source>
</evidence>
<dbReference type="PROSITE" id="PS50106">
    <property type="entry name" value="PDZ"/>
    <property type="match status" value="1"/>
</dbReference>
<dbReference type="PANTHER" id="PTHR32060:SF30">
    <property type="entry name" value="CARBOXY-TERMINAL PROCESSING PROTEASE CTPA"/>
    <property type="match status" value="1"/>
</dbReference>
<name>A0A7G9LMK7_9BACT</name>
<dbReference type="EMBL" id="CP060693">
    <property type="protein sequence ID" value="QNM89856.1"/>
    <property type="molecule type" value="Genomic_DNA"/>
</dbReference>
<dbReference type="GO" id="GO:0007165">
    <property type="term" value="P:signal transduction"/>
    <property type="evidence" value="ECO:0007669"/>
    <property type="project" value="TreeGrafter"/>
</dbReference>
<dbReference type="SUPFAM" id="SSF52096">
    <property type="entry name" value="ClpP/crotonase"/>
    <property type="match status" value="1"/>
</dbReference>
<evidence type="ECO:0000256" key="3">
    <source>
        <dbReference type="ARBA" id="ARBA00022801"/>
    </source>
</evidence>
<dbReference type="InterPro" id="IPR036034">
    <property type="entry name" value="PDZ_sf"/>
</dbReference>
<dbReference type="CDD" id="cd07560">
    <property type="entry name" value="Peptidase_S41_CPP"/>
    <property type="match status" value="1"/>
</dbReference>
<evidence type="ECO:0000256" key="5">
    <source>
        <dbReference type="RuleBase" id="RU004404"/>
    </source>
</evidence>
<dbReference type="Pfam" id="PF03572">
    <property type="entry name" value="Peptidase_S41"/>
    <property type="match status" value="1"/>
</dbReference>
<evidence type="ECO:0000313" key="8">
    <source>
        <dbReference type="EMBL" id="QNM89856.1"/>
    </source>
</evidence>
<dbReference type="NCBIfam" id="TIGR00225">
    <property type="entry name" value="prc"/>
    <property type="match status" value="1"/>
</dbReference>
<dbReference type="SUPFAM" id="SSF50156">
    <property type="entry name" value="PDZ domain-like"/>
    <property type="match status" value="1"/>
</dbReference>
<accession>A0A7G9LMK7</accession>
<dbReference type="GO" id="GO:0004175">
    <property type="term" value="F:endopeptidase activity"/>
    <property type="evidence" value="ECO:0007669"/>
    <property type="project" value="TreeGrafter"/>
</dbReference>
<dbReference type="Gene3D" id="3.90.226.10">
    <property type="entry name" value="2-enoyl-CoA Hydratase, Chain A, domain 1"/>
    <property type="match status" value="1"/>
</dbReference>
<evidence type="ECO:0000256" key="1">
    <source>
        <dbReference type="ARBA" id="ARBA00009179"/>
    </source>
</evidence>
<keyword evidence="6" id="KW-0175">Coiled coil</keyword>
<dbReference type="Pfam" id="PF13180">
    <property type="entry name" value="PDZ_2"/>
    <property type="match status" value="1"/>
</dbReference>
<dbReference type="InterPro" id="IPR004447">
    <property type="entry name" value="Peptidase_S41A"/>
</dbReference>
<evidence type="ECO:0000256" key="2">
    <source>
        <dbReference type="ARBA" id="ARBA00022670"/>
    </source>
</evidence>
<dbReference type="Gene3D" id="3.30.750.44">
    <property type="match status" value="1"/>
</dbReference>
<comment type="similarity">
    <text evidence="1 5">Belongs to the peptidase S41A family.</text>
</comment>
<dbReference type="Gene3D" id="2.30.42.10">
    <property type="match status" value="1"/>
</dbReference>
<dbReference type="GO" id="GO:0008236">
    <property type="term" value="F:serine-type peptidase activity"/>
    <property type="evidence" value="ECO:0007669"/>
    <property type="project" value="UniProtKB-KW"/>
</dbReference>
<dbReference type="InterPro" id="IPR029045">
    <property type="entry name" value="ClpP/crotonase-like_dom_sf"/>
</dbReference>
<keyword evidence="2 5" id="KW-0645">Protease</keyword>
<dbReference type="PANTHER" id="PTHR32060">
    <property type="entry name" value="TAIL-SPECIFIC PROTEASE"/>
    <property type="match status" value="1"/>
</dbReference>
<dbReference type="GO" id="GO:0006508">
    <property type="term" value="P:proteolysis"/>
    <property type="evidence" value="ECO:0007669"/>
    <property type="project" value="UniProtKB-KW"/>
</dbReference>
<keyword evidence="4 5" id="KW-0720">Serine protease</keyword>
<organism evidence="8 9">
    <name type="scientific">Aliarcobacter cryaerophilus</name>
    <dbReference type="NCBI Taxonomy" id="28198"/>
    <lineage>
        <taxon>Bacteria</taxon>
        <taxon>Pseudomonadati</taxon>
        <taxon>Campylobacterota</taxon>
        <taxon>Epsilonproteobacteria</taxon>
        <taxon>Campylobacterales</taxon>
        <taxon>Arcobacteraceae</taxon>
        <taxon>Aliarcobacter</taxon>
    </lineage>
</organism>
<dbReference type="AlphaFoldDB" id="A0A7G9LMK7"/>
<dbReference type="SMART" id="SM00245">
    <property type="entry name" value="TSPc"/>
    <property type="match status" value="1"/>
</dbReference>
<evidence type="ECO:0000259" key="7">
    <source>
        <dbReference type="PROSITE" id="PS50106"/>
    </source>
</evidence>
<dbReference type="RefSeq" id="WP_187474297.1">
    <property type="nucleotide sequence ID" value="NZ_CP060693.1"/>
</dbReference>
<evidence type="ECO:0000256" key="4">
    <source>
        <dbReference type="ARBA" id="ARBA00022825"/>
    </source>
</evidence>
<feature type="coiled-coil region" evidence="6">
    <location>
        <begin position="377"/>
        <end position="404"/>
    </location>
</feature>
<dbReference type="CDD" id="cd06782">
    <property type="entry name" value="cpPDZ_CPP-like"/>
    <property type="match status" value="1"/>
</dbReference>